<keyword evidence="13" id="KW-0238">DNA-binding</keyword>
<dbReference type="GO" id="GO:0003724">
    <property type="term" value="F:RNA helicase activity"/>
    <property type="evidence" value="ECO:0007669"/>
    <property type="project" value="InterPro"/>
</dbReference>
<dbReference type="GO" id="GO:0000166">
    <property type="term" value="F:nucleotide binding"/>
    <property type="evidence" value="ECO:0007669"/>
    <property type="project" value="UniProtKB-KW"/>
</dbReference>
<evidence type="ECO:0000256" key="6">
    <source>
        <dbReference type="ARBA" id="ARBA00022705"/>
    </source>
</evidence>
<protein>
    <recommendedName>
        <fullName evidence="15">ATP-dependent helicase Rep</fullName>
    </recommendedName>
    <alternativeName>
        <fullName evidence="16">RepP</fullName>
    </alternativeName>
</protein>
<keyword evidence="6" id="KW-0235">DNA replication</keyword>
<organism evidence="19 20">
    <name type="scientific">Ctenophore-associated circular genome 4</name>
    <dbReference type="NCBI Taxonomy" id="1778573"/>
    <lineage>
        <taxon>Viruses</taxon>
        <taxon>unclassified satellites</taxon>
        <taxon>DNA satellites</taxon>
    </lineage>
</organism>
<evidence type="ECO:0000256" key="8">
    <source>
        <dbReference type="ARBA" id="ARBA00022723"/>
    </source>
</evidence>
<dbReference type="SUPFAM" id="SSF52540">
    <property type="entry name" value="P-loop containing nucleoside triphosphate hydrolases"/>
    <property type="match status" value="1"/>
</dbReference>
<keyword evidence="9" id="KW-0547">Nucleotide-binding</keyword>
<dbReference type="Gene3D" id="3.40.50.300">
    <property type="entry name" value="P-loop containing nucleotide triphosphate hydrolases"/>
    <property type="match status" value="1"/>
</dbReference>
<dbReference type="InterPro" id="IPR000605">
    <property type="entry name" value="Helicase_SF3_ssDNA/RNA_vir"/>
</dbReference>
<evidence type="ECO:0000256" key="10">
    <source>
        <dbReference type="ARBA" id="ARBA00022759"/>
    </source>
</evidence>
<evidence type="ECO:0000256" key="17">
    <source>
        <dbReference type="ARBA" id="ARBA00049360"/>
    </source>
</evidence>
<comment type="catalytic activity">
    <reaction evidence="17">
        <text>ATP + H2O = ADP + phosphate + H(+)</text>
        <dbReference type="Rhea" id="RHEA:13065"/>
        <dbReference type="ChEBI" id="CHEBI:15377"/>
        <dbReference type="ChEBI" id="CHEBI:15378"/>
        <dbReference type="ChEBI" id="CHEBI:30616"/>
        <dbReference type="ChEBI" id="CHEBI:43474"/>
        <dbReference type="ChEBI" id="CHEBI:456216"/>
    </reaction>
</comment>
<evidence type="ECO:0000313" key="20">
    <source>
        <dbReference type="Proteomes" id="UP000208085"/>
    </source>
</evidence>
<dbReference type="Gene3D" id="3.40.1310.20">
    <property type="match status" value="1"/>
</dbReference>
<reference evidence="19 20" key="1">
    <citation type="journal article" date="2015" name="Front. Microbiol.">
        <title>Discovery, Prevalence, and Persistence of Novel Circular Single-Stranded DNA Viruses in the Ctenophores Mnemiopsis leidyi and Beroe ovata.</title>
        <authorList>
            <person name="Breitbart M."/>
            <person name="Benner B.E."/>
            <person name="Jernigan P.E."/>
            <person name="Rosario K."/>
            <person name="Birsa L.M."/>
            <person name="Harbeitner R.C."/>
            <person name="Fulford S."/>
            <person name="Graham C."/>
            <person name="Walters A."/>
            <person name="Goldsmith D.B."/>
            <person name="Berger S.A."/>
            <person name="Nejstgaard J.C."/>
        </authorList>
    </citation>
    <scope>NUCLEOTIDE SEQUENCE [LARGE SCALE GENOMIC DNA]</scope>
    <source>
        <strain evidence="19">I1216-F10</strain>
    </source>
</reference>
<dbReference type="InterPro" id="IPR049912">
    <property type="entry name" value="CRESS_DNA_REP"/>
</dbReference>
<dbReference type="GO" id="GO:0046872">
    <property type="term" value="F:metal ion binding"/>
    <property type="evidence" value="ECO:0007669"/>
    <property type="project" value="UniProtKB-KW"/>
</dbReference>
<evidence type="ECO:0000259" key="18">
    <source>
        <dbReference type="PROSITE" id="PS52020"/>
    </source>
</evidence>
<dbReference type="GO" id="GO:0042025">
    <property type="term" value="C:host cell nucleus"/>
    <property type="evidence" value="ECO:0007669"/>
    <property type="project" value="UniProtKB-SubCell"/>
</dbReference>
<dbReference type="GO" id="GO:0016779">
    <property type="term" value="F:nucleotidyltransferase activity"/>
    <property type="evidence" value="ECO:0007669"/>
    <property type="project" value="UniProtKB-KW"/>
</dbReference>
<dbReference type="RefSeq" id="YP_009226572.1">
    <property type="nucleotide sequence ID" value="NC_029115.1"/>
</dbReference>
<dbReference type="GO" id="GO:0003723">
    <property type="term" value="F:RNA binding"/>
    <property type="evidence" value="ECO:0007669"/>
    <property type="project" value="InterPro"/>
</dbReference>
<evidence type="ECO:0000256" key="11">
    <source>
        <dbReference type="ARBA" id="ARBA00022801"/>
    </source>
</evidence>
<dbReference type="GO" id="GO:0016787">
    <property type="term" value="F:hydrolase activity"/>
    <property type="evidence" value="ECO:0007669"/>
    <property type="project" value="UniProtKB-KW"/>
</dbReference>
<evidence type="ECO:0000256" key="5">
    <source>
        <dbReference type="ARBA" id="ARBA00022695"/>
    </source>
</evidence>
<comment type="cofactor">
    <cofactor evidence="1">
        <name>Mn(2+)</name>
        <dbReference type="ChEBI" id="CHEBI:29035"/>
    </cofactor>
</comment>
<evidence type="ECO:0000256" key="13">
    <source>
        <dbReference type="ARBA" id="ARBA00023125"/>
    </source>
</evidence>
<keyword evidence="10" id="KW-0255">Endonuclease</keyword>
<keyword evidence="7" id="KW-0540">Nuclease</keyword>
<keyword evidence="4" id="KW-0808">Transferase</keyword>
<evidence type="ECO:0000256" key="4">
    <source>
        <dbReference type="ARBA" id="ARBA00022679"/>
    </source>
</evidence>
<evidence type="ECO:0000256" key="3">
    <source>
        <dbReference type="ARBA" id="ARBA00008545"/>
    </source>
</evidence>
<keyword evidence="12" id="KW-0190">Covalent protein-DNA linkage</keyword>
<evidence type="ECO:0000256" key="15">
    <source>
        <dbReference type="ARBA" id="ARBA00030754"/>
    </source>
</evidence>
<dbReference type="InterPro" id="IPR027417">
    <property type="entry name" value="P-loop_NTPase"/>
</dbReference>
<dbReference type="GeneID" id="26797709"/>
<dbReference type="PROSITE" id="PS52020">
    <property type="entry name" value="CRESS_DNA_REP"/>
    <property type="match status" value="1"/>
</dbReference>
<dbReference type="KEGG" id="vg:26797709"/>
<evidence type="ECO:0000256" key="1">
    <source>
        <dbReference type="ARBA" id="ARBA00001936"/>
    </source>
</evidence>
<keyword evidence="14" id="KW-0511">Multifunctional enzyme</keyword>
<evidence type="ECO:0000256" key="14">
    <source>
        <dbReference type="ARBA" id="ARBA00023268"/>
    </source>
</evidence>
<accession>A0A141MJB6</accession>
<dbReference type="GO" id="GO:0006260">
    <property type="term" value="P:DNA replication"/>
    <property type="evidence" value="ECO:0007669"/>
    <property type="project" value="UniProtKB-KW"/>
</dbReference>
<dbReference type="OrthoDB" id="9195at10239"/>
<keyword evidence="11" id="KW-0378">Hydrolase</keyword>
<evidence type="ECO:0000256" key="7">
    <source>
        <dbReference type="ARBA" id="ARBA00022722"/>
    </source>
</evidence>
<dbReference type="Pfam" id="PF02407">
    <property type="entry name" value="Viral_Rep"/>
    <property type="match status" value="1"/>
</dbReference>
<comment type="similarity">
    <text evidence="3">Belongs to the nanoviruses/circoviruses replication-associated protein family.</text>
</comment>
<evidence type="ECO:0000256" key="16">
    <source>
        <dbReference type="ARBA" id="ARBA00032243"/>
    </source>
</evidence>
<evidence type="ECO:0000313" key="19">
    <source>
        <dbReference type="EMBL" id="ALY05867.1"/>
    </source>
</evidence>
<proteinExistence type="inferred from homology"/>
<dbReference type="GO" id="GO:0004519">
    <property type="term" value="F:endonuclease activity"/>
    <property type="evidence" value="ECO:0007669"/>
    <property type="project" value="UniProtKB-KW"/>
</dbReference>
<evidence type="ECO:0000256" key="2">
    <source>
        <dbReference type="ARBA" id="ARBA00004147"/>
    </source>
</evidence>
<feature type="domain" description="CRESS-DNA virus Rep endonuclease" evidence="18">
    <location>
        <begin position="4"/>
        <end position="104"/>
    </location>
</feature>
<keyword evidence="5" id="KW-0548">Nucleotidyltransferase</keyword>
<name>A0A141MJB6_9VIRU</name>
<dbReference type="EMBL" id="KT945169">
    <property type="protein sequence ID" value="ALY05867.1"/>
    <property type="molecule type" value="Genomic_DNA"/>
</dbReference>
<dbReference type="Proteomes" id="UP000208085">
    <property type="component" value="Segment"/>
</dbReference>
<comment type="subcellular location">
    <subcellularLocation>
        <location evidence="2">Host nucleus</location>
    </subcellularLocation>
</comment>
<sequence length="289" mass="33043">MVRESAAVGWCFTLNNPTDEEVDNLNRILDGDQIKYAIYQKETGTPHLQGYLEVSRKQRLVGVKRLLQTERVHLEKRKGTRIQARDYCRKTEGRLADPVVFGVWRGDSQTTGMSRVIARLEGGCTLSEVAAEEPQTFIQYHNGLAKWYALVCTFARETDSPRGVWIYGPPGIGKTHKARALASESLYLKSQNKWWDGYAGQKFVVLDDFDRQGICLGHYLKIWSDKWSCTAEIKGGTVNLQHEKFIVTSNYHPDELWTDDPQLVDAISRRFEIIRGESDTNVTNWIVEN</sequence>
<evidence type="ECO:0000256" key="12">
    <source>
        <dbReference type="ARBA" id="ARBA00023124"/>
    </source>
</evidence>
<dbReference type="Pfam" id="PF00910">
    <property type="entry name" value="RNA_helicase"/>
    <property type="match status" value="1"/>
</dbReference>
<dbReference type="GO" id="GO:0003677">
    <property type="term" value="F:DNA binding"/>
    <property type="evidence" value="ECO:0007669"/>
    <property type="project" value="UniProtKB-KW"/>
</dbReference>
<keyword evidence="8" id="KW-0479">Metal-binding</keyword>
<evidence type="ECO:0000256" key="9">
    <source>
        <dbReference type="ARBA" id="ARBA00022741"/>
    </source>
</evidence>